<evidence type="ECO:0000259" key="2">
    <source>
        <dbReference type="Pfam" id="PF04909"/>
    </source>
</evidence>
<dbReference type="CDD" id="cd01292">
    <property type="entry name" value="metallo-dependent_hydrolases"/>
    <property type="match status" value="1"/>
</dbReference>
<dbReference type="PANTHER" id="PTHR21240">
    <property type="entry name" value="2-AMINO-3-CARBOXYLMUCONATE-6-SEMIALDEHYDE DECARBOXYLASE"/>
    <property type="match status" value="1"/>
</dbReference>
<dbReference type="PANTHER" id="PTHR21240:SF19">
    <property type="entry name" value="CATALYTIC_ HYDROLASE"/>
    <property type="match status" value="1"/>
</dbReference>
<feature type="domain" description="Amidohydrolase-related" evidence="2">
    <location>
        <begin position="15"/>
        <end position="277"/>
    </location>
</feature>
<accession>A0A3A4P9M3</accession>
<dbReference type="InterPro" id="IPR032465">
    <property type="entry name" value="ACMSD"/>
</dbReference>
<gene>
    <name evidence="3" type="ORF">C4520_03635</name>
</gene>
<reference evidence="3 4" key="1">
    <citation type="journal article" date="2017" name="ISME J.">
        <title>Energy and carbon metabolisms in a deep terrestrial subsurface fluid microbial community.</title>
        <authorList>
            <person name="Momper L."/>
            <person name="Jungbluth S.P."/>
            <person name="Lee M.D."/>
            <person name="Amend J.P."/>
        </authorList>
    </citation>
    <scope>NUCLEOTIDE SEQUENCE [LARGE SCALE GENOMIC DNA]</scope>
    <source>
        <strain evidence="3">SURF_5</strain>
    </source>
</reference>
<dbReference type="EMBL" id="QZKU01000032">
    <property type="protein sequence ID" value="RJP24654.1"/>
    <property type="molecule type" value="Genomic_DNA"/>
</dbReference>
<dbReference type="SUPFAM" id="SSF51556">
    <property type="entry name" value="Metallo-dependent hydrolases"/>
    <property type="match status" value="1"/>
</dbReference>
<dbReference type="InterPro" id="IPR032466">
    <property type="entry name" value="Metal_Hydrolase"/>
</dbReference>
<dbReference type="GO" id="GO:0016831">
    <property type="term" value="F:carboxy-lyase activity"/>
    <property type="evidence" value="ECO:0007669"/>
    <property type="project" value="InterPro"/>
</dbReference>
<evidence type="ECO:0000313" key="4">
    <source>
        <dbReference type="Proteomes" id="UP000265882"/>
    </source>
</evidence>
<dbReference type="Proteomes" id="UP000265882">
    <property type="component" value="Unassembled WGS sequence"/>
</dbReference>
<evidence type="ECO:0000256" key="1">
    <source>
        <dbReference type="ARBA" id="ARBA00023239"/>
    </source>
</evidence>
<comment type="caution">
    <text evidence="3">The sequence shown here is derived from an EMBL/GenBank/DDBJ whole genome shotgun (WGS) entry which is preliminary data.</text>
</comment>
<sequence length="282" mass="32312">MMETGQTNQEIRKVVDVHLHINFERPHSQEIAKKAGITYTPDGLLADMDASNVRKALIMSVPGQTKTSYEFAQRHPGRFWVCGSADPKNLTADVLKSVEADMAEDRIRALKFYIGYQHYYPDDEDCVPLYQLAIKYGLPVIFHTGDCVSPMARLRYSHPLTIDDLAFRFPDLKIVMAHIGNPWIWDAAEVIYKNENVCADLSGLITGLPAEYKEEYREWVRRQVQDAIYYCGADNMMFGTDYCLISHAEAIDFFSHLRIKREDLEKIFSRTALKLFGKGETI</sequence>
<dbReference type="InterPro" id="IPR006680">
    <property type="entry name" value="Amidohydro-rel"/>
</dbReference>
<keyword evidence="1" id="KW-0456">Lyase</keyword>
<name>A0A3A4P9M3_ABYX5</name>
<proteinExistence type="predicted"/>
<evidence type="ECO:0000313" key="3">
    <source>
        <dbReference type="EMBL" id="RJP24654.1"/>
    </source>
</evidence>
<dbReference type="Gene3D" id="3.20.20.140">
    <property type="entry name" value="Metal-dependent hydrolases"/>
    <property type="match status" value="1"/>
</dbReference>
<organism evidence="3 4">
    <name type="scientific">Abyssobacteria bacterium (strain SURF_5)</name>
    <dbReference type="NCBI Taxonomy" id="2093360"/>
    <lineage>
        <taxon>Bacteria</taxon>
        <taxon>Pseudomonadati</taxon>
        <taxon>Candidatus Hydrogenedentota</taxon>
        <taxon>Candidatus Abyssobacteria</taxon>
    </lineage>
</organism>
<dbReference type="Pfam" id="PF04909">
    <property type="entry name" value="Amidohydro_2"/>
    <property type="match status" value="1"/>
</dbReference>
<dbReference type="AlphaFoldDB" id="A0A3A4P9M3"/>
<protein>
    <recommendedName>
        <fullName evidence="2">Amidohydrolase-related domain-containing protein</fullName>
    </recommendedName>
</protein>
<dbReference type="GO" id="GO:0016787">
    <property type="term" value="F:hydrolase activity"/>
    <property type="evidence" value="ECO:0007669"/>
    <property type="project" value="InterPro"/>
</dbReference>